<evidence type="ECO:0000313" key="7">
    <source>
        <dbReference type="EMBL" id="KAK6940695.1"/>
    </source>
</evidence>
<dbReference type="Pfam" id="PF14226">
    <property type="entry name" value="DIOX_N"/>
    <property type="match status" value="1"/>
</dbReference>
<dbReference type="Pfam" id="PF03171">
    <property type="entry name" value="2OG-FeII_Oxy"/>
    <property type="match status" value="1"/>
</dbReference>
<proteinExistence type="inferred from homology"/>
<accession>A0AAN8ZNV7</accession>
<dbReference type="GO" id="GO:0046872">
    <property type="term" value="F:metal ion binding"/>
    <property type="evidence" value="ECO:0007669"/>
    <property type="project" value="UniProtKB-KW"/>
</dbReference>
<dbReference type="PANTHER" id="PTHR10209">
    <property type="entry name" value="OXIDOREDUCTASE, 2OG-FE II OXYGENASE FAMILY PROTEIN"/>
    <property type="match status" value="1"/>
</dbReference>
<dbReference type="PROSITE" id="PS51471">
    <property type="entry name" value="FE2OG_OXY"/>
    <property type="match status" value="1"/>
</dbReference>
<keyword evidence="8" id="KW-1185">Reference proteome</keyword>
<dbReference type="InterPro" id="IPR027443">
    <property type="entry name" value="IPNS-like_sf"/>
</dbReference>
<evidence type="ECO:0000256" key="4">
    <source>
        <dbReference type="ARBA" id="ARBA00023004"/>
    </source>
</evidence>
<dbReference type="InterPro" id="IPR005123">
    <property type="entry name" value="Oxoglu/Fe-dep_dioxygenase_dom"/>
</dbReference>
<evidence type="ECO:0000256" key="2">
    <source>
        <dbReference type="ARBA" id="ARBA00022723"/>
    </source>
</evidence>
<dbReference type="Proteomes" id="UP001370490">
    <property type="component" value="Unassembled WGS sequence"/>
</dbReference>
<evidence type="ECO:0000256" key="1">
    <source>
        <dbReference type="ARBA" id="ARBA00008056"/>
    </source>
</evidence>
<sequence>MVESNKRRSRRRSGFQGVVYGPMSPLRPTMGPLWRKKNPLRAKEVKEFDHTKAGVKGLVDCGIKAIPKFFIQPAENLTKLPSDASFMHLQVAIIDLKGVGSDRRKEILEEIRVASETWGFFQVVNHGIPNDVLDNTIGGIKRFHEQPTEAKMEWYSRDLREPVRYYCNGDLLVAKAANWRDSIMCQYADDTLDSQLIPVICRKSISECMKNVHGLRDMLSELLSESLGLRSDYLASLDCMKDQTLPDLTLGATKHCDPSIITILLQDSIGALQVLHQDKWVDVSPVEGALVINIGEYLQLLTTDRFKSVKHRVVARRVGPRISAACFLCPSTENKSKPYGPIKELVSQVNPPLYRETSVDEYMGQFTSKGLDGSSSLPHFRL</sequence>
<dbReference type="SUPFAM" id="SSF51197">
    <property type="entry name" value="Clavaminate synthase-like"/>
    <property type="match status" value="1"/>
</dbReference>
<keyword evidence="3 5" id="KW-0560">Oxidoreductase</keyword>
<dbReference type="AlphaFoldDB" id="A0AAN8ZNV7"/>
<organism evidence="7 8">
    <name type="scientific">Dillenia turbinata</name>
    <dbReference type="NCBI Taxonomy" id="194707"/>
    <lineage>
        <taxon>Eukaryota</taxon>
        <taxon>Viridiplantae</taxon>
        <taxon>Streptophyta</taxon>
        <taxon>Embryophyta</taxon>
        <taxon>Tracheophyta</taxon>
        <taxon>Spermatophyta</taxon>
        <taxon>Magnoliopsida</taxon>
        <taxon>eudicotyledons</taxon>
        <taxon>Gunneridae</taxon>
        <taxon>Pentapetalae</taxon>
        <taxon>Dilleniales</taxon>
        <taxon>Dilleniaceae</taxon>
        <taxon>Dillenia</taxon>
    </lineage>
</organism>
<dbReference type="GO" id="GO:0051213">
    <property type="term" value="F:dioxygenase activity"/>
    <property type="evidence" value="ECO:0007669"/>
    <property type="project" value="UniProtKB-KW"/>
</dbReference>
<keyword evidence="2 5" id="KW-0479">Metal-binding</keyword>
<dbReference type="FunFam" id="2.60.120.330:FF:000005">
    <property type="entry name" value="1-aminocyclopropane-1-carboxylate oxidase homolog 1"/>
    <property type="match status" value="1"/>
</dbReference>
<name>A0AAN8ZNV7_9MAGN</name>
<keyword evidence="4 5" id="KW-0408">Iron</keyword>
<reference evidence="7 8" key="1">
    <citation type="submission" date="2023-12" db="EMBL/GenBank/DDBJ databases">
        <title>A high-quality genome assembly for Dillenia turbinata (Dilleniales).</title>
        <authorList>
            <person name="Chanderbali A."/>
        </authorList>
    </citation>
    <scope>NUCLEOTIDE SEQUENCE [LARGE SCALE GENOMIC DNA]</scope>
    <source>
        <strain evidence="7">LSX21</strain>
        <tissue evidence="7">Leaf</tissue>
    </source>
</reference>
<dbReference type="EMBL" id="JBAMMX010000005">
    <property type="protein sequence ID" value="KAK6940695.1"/>
    <property type="molecule type" value="Genomic_DNA"/>
</dbReference>
<evidence type="ECO:0000313" key="8">
    <source>
        <dbReference type="Proteomes" id="UP001370490"/>
    </source>
</evidence>
<dbReference type="Gene3D" id="2.60.120.330">
    <property type="entry name" value="B-lactam Antibiotic, Isopenicillin N Synthase, Chain"/>
    <property type="match status" value="1"/>
</dbReference>
<protein>
    <submittedName>
        <fullName evidence="7">Non-hem dioxygenase N-terminal domain</fullName>
    </submittedName>
</protein>
<evidence type="ECO:0000259" key="6">
    <source>
        <dbReference type="PROSITE" id="PS51471"/>
    </source>
</evidence>
<comment type="similarity">
    <text evidence="1 5">Belongs to the iron/ascorbate-dependent oxidoreductase family.</text>
</comment>
<dbReference type="PANTHER" id="PTHR10209:SF714">
    <property type="entry name" value="1-AMINOCYCLOPROPANE-1-CARBOXYLATE OXIDASE HOMOLOG 11-RELATED"/>
    <property type="match status" value="1"/>
</dbReference>
<gene>
    <name evidence="7" type="ORF">RJ641_030226</name>
</gene>
<keyword evidence="7" id="KW-0223">Dioxygenase</keyword>
<comment type="caution">
    <text evidence="7">The sequence shown here is derived from an EMBL/GenBank/DDBJ whole genome shotgun (WGS) entry which is preliminary data.</text>
</comment>
<dbReference type="InterPro" id="IPR044861">
    <property type="entry name" value="IPNS-like_FE2OG_OXY"/>
</dbReference>
<feature type="domain" description="Fe2OG dioxygenase" evidence="6">
    <location>
        <begin position="230"/>
        <end position="330"/>
    </location>
</feature>
<evidence type="ECO:0000256" key="5">
    <source>
        <dbReference type="RuleBase" id="RU003682"/>
    </source>
</evidence>
<evidence type="ECO:0000256" key="3">
    <source>
        <dbReference type="ARBA" id="ARBA00023002"/>
    </source>
</evidence>
<dbReference type="InterPro" id="IPR026992">
    <property type="entry name" value="DIOX_N"/>
</dbReference>